<name>A0A076G7U5_9CAUD</name>
<gene>
    <name evidence="1" type="ORF">Av05_0024</name>
</gene>
<keyword evidence="2" id="KW-1185">Reference proteome</keyword>
<dbReference type="RefSeq" id="YP_009111098.1">
    <property type="nucleotide sequence ID" value="NC_025830.1"/>
</dbReference>
<accession>A0A076G7U5</accession>
<organism evidence="1 2">
    <name type="scientific">Escherichia phage Av-05</name>
    <dbReference type="NCBI Taxonomy" id="1527519"/>
    <lineage>
        <taxon>Viruses</taxon>
        <taxon>Duplodnaviria</taxon>
        <taxon>Heunggongvirae</taxon>
        <taxon>Uroviricota</taxon>
        <taxon>Caudoviricetes</taxon>
        <taxon>Vequintavirinae</taxon>
        <taxon>Avunavirus</taxon>
        <taxon>Avunavirus Av05</taxon>
    </lineage>
</organism>
<proteinExistence type="predicted"/>
<dbReference type="EMBL" id="KM190144">
    <property type="protein sequence ID" value="AII27567.1"/>
    <property type="molecule type" value="Genomic_DNA"/>
</dbReference>
<dbReference type="OrthoDB" id="13989at10239"/>
<protein>
    <submittedName>
        <fullName evidence="1">Uncharacterized protein</fullName>
    </submittedName>
</protein>
<dbReference type="Proteomes" id="UP000028961">
    <property type="component" value="Segment"/>
</dbReference>
<reference evidence="1 2" key="1">
    <citation type="journal article" date="2015" name="Genome Announc.">
        <title>Genomic Analysis of Broad-Host-Range Enterobacteriophage Av-05.</title>
        <authorList>
            <person name="Amarillas L."/>
            <person name="Lopez-Cuevas O."/>
            <person name="Leon-Felix J."/>
            <person name="Castro-Del Campo N."/>
            <person name="Gerba C.P."/>
            <person name="Chaidez C."/>
        </authorList>
    </citation>
    <scope>NUCLEOTIDE SEQUENCE [LARGE SCALE GENOMIC DNA]</scope>
</reference>
<dbReference type="GeneID" id="22475365"/>
<evidence type="ECO:0000313" key="1">
    <source>
        <dbReference type="EMBL" id="AII27567.1"/>
    </source>
</evidence>
<dbReference type="KEGG" id="vg:22475365"/>
<sequence length="276" mass="31002">MTSILHTTGILPHYQKEYSFPDLSGDMLQIYDKVQGEVSDLQFSSDPDDEQEFDKQICRVENELIELQSLAKSTDIEDLRRYVENLENLVFGLSQAIINIGEIAKIASDKLPDNTEDLEEALQNICYEGSSALGCECDLGNALEERGWSLTQKTFVYRIIGGEFPRLIQLNALFGNSQSDNIALGIEGWFCLRGKELTFCCGDDVLILNASKPGVGITTKLNGKSTSFHTSDLSAIFMDIFDPSEDEILMYEMTSGKRYDILSWRNIFGKKRKSVT</sequence>
<evidence type="ECO:0000313" key="2">
    <source>
        <dbReference type="Proteomes" id="UP000028961"/>
    </source>
</evidence>